<name>A0A2U1J245_SMIAN</name>
<gene>
    <name evidence="2" type="ORF">BB558_004875</name>
</gene>
<dbReference type="Proteomes" id="UP000245591">
    <property type="component" value="Unassembled WGS sequence"/>
</dbReference>
<proteinExistence type="predicted"/>
<organism evidence="2 3">
    <name type="scientific">Smittium angustum</name>
    <dbReference type="NCBI Taxonomy" id="133377"/>
    <lineage>
        <taxon>Eukaryota</taxon>
        <taxon>Fungi</taxon>
        <taxon>Fungi incertae sedis</taxon>
        <taxon>Zoopagomycota</taxon>
        <taxon>Kickxellomycotina</taxon>
        <taxon>Harpellomycetes</taxon>
        <taxon>Harpellales</taxon>
        <taxon>Legeriomycetaceae</taxon>
        <taxon>Smittium</taxon>
    </lineage>
</organism>
<evidence type="ECO:0000313" key="2">
    <source>
        <dbReference type="EMBL" id="PVZ99113.1"/>
    </source>
</evidence>
<accession>A0A2U1J245</accession>
<keyword evidence="3" id="KW-1185">Reference proteome</keyword>
<feature type="region of interest" description="Disordered" evidence="1">
    <location>
        <begin position="363"/>
        <end position="394"/>
    </location>
</feature>
<evidence type="ECO:0000313" key="3">
    <source>
        <dbReference type="Proteomes" id="UP000245591"/>
    </source>
</evidence>
<reference evidence="2 3" key="1">
    <citation type="journal article" date="2018" name="MBio">
        <title>Comparative Genomics Reveals the Core Gene Toolbox for the Fungus-Insect Symbiosis.</title>
        <authorList>
            <person name="Wang Y."/>
            <person name="Stata M."/>
            <person name="Wang W."/>
            <person name="Stajich J.E."/>
            <person name="White M.M."/>
            <person name="Moncalvo J.M."/>
        </authorList>
    </citation>
    <scope>NUCLEOTIDE SEQUENCE [LARGE SCALE GENOMIC DNA]</scope>
    <source>
        <strain evidence="2 3">AUS-126-30</strain>
    </source>
</reference>
<feature type="compositionally biased region" description="Polar residues" evidence="1">
    <location>
        <begin position="385"/>
        <end position="394"/>
    </location>
</feature>
<protein>
    <submittedName>
        <fullName evidence="2">Uncharacterized protein</fullName>
    </submittedName>
</protein>
<evidence type="ECO:0000256" key="1">
    <source>
        <dbReference type="SAM" id="MobiDB-lite"/>
    </source>
</evidence>
<dbReference type="AlphaFoldDB" id="A0A2U1J245"/>
<sequence>MTSTTNCYFTPSILRTYSTVYNKDKSFTGFDTDNSLSDLQNRLHLLWDKFFLFDNYLSDFEEILKPNIHALSHGEPSNISENHFLGLNETIFEAAIDILEKTNWKNVLFSDPNLYAKLLRNFTARIILYFDVGSETNSPSFPESCAKLFYSYKHSNLNFVIQNSFDQNLLTLKSKEPLELKNNLNTLLSNLDTIFTLKNVFIQYLKKEKDVREERKLGCLLELKKISDSLYLCLVKSRQKNVGNAKNEKSIKEIEIAVHKLSIMLIFSLKNIKKNTLEFSIDSKTTDQQLSNGDSSPRESYRYLDELRQKYAACYDTTSEKMTKLLDYIHPFDGYIATSEKSAEKLDVEFNFAKTDMIDGPNIGITGGRKNSGTKGRNKAHRKSTNVGSNFLGNPLNSSNNKNVKLCFGKPKLVMESIQLVLSKTPLTFTDKQLANLWREMISTWLPFFKDKKDGALNEYYPDSKNLFPKNISRESILAPEDVKAFQYTISSQNSQSNTQTQTSLQYQIKLPQVPQNIEEIVSILPTLVHIVLLLLLDITDSLCEYRIESNYHDITKCHCIFEFDYNLLFSNNVVLSDMPKSVLNYSSLNFVKQEHGLAGKSHKTNRIAFEQLYLAGSIIVDTLAVIDSFDYLMGEIWTQLLFDHNIASIFFNIVGCVELSLLFPEEKGSSDVCNFFYSEDVPLKIEKAGYIFGQATCEFYSAF</sequence>
<comment type="caution">
    <text evidence="2">The sequence shown here is derived from an EMBL/GenBank/DDBJ whole genome shotgun (WGS) entry which is preliminary data.</text>
</comment>
<dbReference type="EMBL" id="MBFU01000472">
    <property type="protein sequence ID" value="PVZ99113.1"/>
    <property type="molecule type" value="Genomic_DNA"/>
</dbReference>